<dbReference type="RefSeq" id="WP_072836299.1">
    <property type="nucleotide sequence ID" value="NZ_FQUU01000014.1"/>
</dbReference>
<feature type="transmembrane region" description="Helical" evidence="5">
    <location>
        <begin position="379"/>
        <end position="400"/>
    </location>
</feature>
<evidence type="ECO:0000256" key="1">
    <source>
        <dbReference type="ARBA" id="ARBA00004141"/>
    </source>
</evidence>
<feature type="transmembrane region" description="Helical" evidence="5">
    <location>
        <begin position="144"/>
        <end position="163"/>
    </location>
</feature>
<dbReference type="PANTHER" id="PTHR23508:SF10">
    <property type="entry name" value="CARBOXYLIC ACID TRANSPORTER PROTEIN HOMOLOG"/>
    <property type="match status" value="1"/>
</dbReference>
<dbReference type="EMBL" id="FQUU01000014">
    <property type="protein sequence ID" value="SHF63285.1"/>
    <property type="molecule type" value="Genomic_DNA"/>
</dbReference>
<name>A0A1M5D8T3_9BACT</name>
<feature type="transmembrane region" description="Helical" evidence="5">
    <location>
        <begin position="12"/>
        <end position="34"/>
    </location>
</feature>
<dbReference type="Proteomes" id="UP000184048">
    <property type="component" value="Unassembled WGS sequence"/>
</dbReference>
<dbReference type="Gene3D" id="1.20.1250.20">
    <property type="entry name" value="MFS general substrate transporter like domains"/>
    <property type="match status" value="2"/>
</dbReference>
<keyword evidence="8" id="KW-1185">Reference proteome</keyword>
<dbReference type="PROSITE" id="PS50850">
    <property type="entry name" value="MFS"/>
    <property type="match status" value="1"/>
</dbReference>
<dbReference type="GO" id="GO:0046943">
    <property type="term" value="F:carboxylic acid transmembrane transporter activity"/>
    <property type="evidence" value="ECO:0007669"/>
    <property type="project" value="TreeGrafter"/>
</dbReference>
<feature type="transmembrane region" description="Helical" evidence="5">
    <location>
        <begin position="59"/>
        <end position="77"/>
    </location>
</feature>
<evidence type="ECO:0000256" key="3">
    <source>
        <dbReference type="ARBA" id="ARBA00022989"/>
    </source>
</evidence>
<dbReference type="GO" id="GO:0005886">
    <property type="term" value="C:plasma membrane"/>
    <property type="evidence" value="ECO:0007669"/>
    <property type="project" value="TreeGrafter"/>
</dbReference>
<keyword evidence="3 5" id="KW-1133">Transmembrane helix</keyword>
<feature type="transmembrane region" description="Helical" evidence="5">
    <location>
        <begin position="314"/>
        <end position="334"/>
    </location>
</feature>
<dbReference type="Pfam" id="PF07690">
    <property type="entry name" value="MFS_1"/>
    <property type="match status" value="1"/>
</dbReference>
<reference evidence="7 8" key="1">
    <citation type="submission" date="2016-11" db="EMBL/GenBank/DDBJ databases">
        <authorList>
            <person name="Jaros S."/>
            <person name="Januszkiewicz K."/>
            <person name="Wedrychowicz H."/>
        </authorList>
    </citation>
    <scope>NUCLEOTIDE SEQUENCE [LARGE SCALE GENOMIC DNA]</scope>
    <source>
        <strain evidence="7 8">DSM 18119</strain>
    </source>
</reference>
<organism evidence="7 8">
    <name type="scientific">Flavisolibacter ginsengisoli DSM 18119</name>
    <dbReference type="NCBI Taxonomy" id="1121884"/>
    <lineage>
        <taxon>Bacteria</taxon>
        <taxon>Pseudomonadati</taxon>
        <taxon>Bacteroidota</taxon>
        <taxon>Chitinophagia</taxon>
        <taxon>Chitinophagales</taxon>
        <taxon>Chitinophagaceae</taxon>
        <taxon>Flavisolibacter</taxon>
    </lineage>
</organism>
<dbReference type="InterPro" id="IPR011701">
    <property type="entry name" value="MFS"/>
</dbReference>
<dbReference type="OrthoDB" id="9774156at2"/>
<comment type="subcellular location">
    <subcellularLocation>
        <location evidence="1">Membrane</location>
        <topology evidence="1">Multi-pass membrane protein</topology>
    </subcellularLocation>
</comment>
<dbReference type="SUPFAM" id="SSF103473">
    <property type="entry name" value="MFS general substrate transporter"/>
    <property type="match status" value="1"/>
</dbReference>
<evidence type="ECO:0000313" key="7">
    <source>
        <dbReference type="EMBL" id="SHF63285.1"/>
    </source>
</evidence>
<feature type="transmembrane region" description="Helical" evidence="5">
    <location>
        <begin position="262"/>
        <end position="283"/>
    </location>
</feature>
<dbReference type="PANTHER" id="PTHR23508">
    <property type="entry name" value="CARBOXYLIC ACID TRANSPORTER PROTEIN HOMOLOG"/>
    <property type="match status" value="1"/>
</dbReference>
<protein>
    <submittedName>
        <fullName evidence="7">Sugar phosphate permease</fullName>
    </submittedName>
</protein>
<feature type="transmembrane region" description="Helical" evidence="5">
    <location>
        <begin position="175"/>
        <end position="196"/>
    </location>
</feature>
<evidence type="ECO:0000256" key="4">
    <source>
        <dbReference type="ARBA" id="ARBA00023136"/>
    </source>
</evidence>
<evidence type="ECO:0000259" key="6">
    <source>
        <dbReference type="PROSITE" id="PS50850"/>
    </source>
</evidence>
<accession>A0A1M5D8T3</accession>
<dbReference type="InterPro" id="IPR020846">
    <property type="entry name" value="MFS_dom"/>
</dbReference>
<evidence type="ECO:0000256" key="5">
    <source>
        <dbReference type="SAM" id="Phobius"/>
    </source>
</evidence>
<dbReference type="InterPro" id="IPR036259">
    <property type="entry name" value="MFS_trans_sf"/>
</dbReference>
<keyword evidence="2 5" id="KW-0812">Transmembrane</keyword>
<proteinExistence type="predicted"/>
<dbReference type="STRING" id="1121884.SAMN02745131_03155"/>
<dbReference type="AlphaFoldDB" id="A0A1M5D8T3"/>
<gene>
    <name evidence="7" type="ORF">SAMN02745131_03155</name>
</gene>
<feature type="transmembrane region" description="Helical" evidence="5">
    <location>
        <begin position="290"/>
        <end position="308"/>
    </location>
</feature>
<sequence length="414" mass="45756">MKQKNHSSVFSLAVVVAALGYFVDIYDLLLFTIVREPSLQGVGIDLANTKQVLAASTRIINWQMIGLLIGGIIWGIMGDKRGRLSVLFGSILLYSIANFITGYVTTIDHYAYARFVAGIGLAGELGAGITLVSELLPKDKRGIGTSLVAGIGLFGAVFAFFTYEYTQDWRLCYKIGGGLGVILLLLRISVAESGMFHEVKQQNVIRGNILMFFNNAVRFRKYVLAILIGLPTWFVIGVLVNLSNRFALSLYGENAVNSGKAIMYAYIGIAVGDILIGFISQYFKSRKKALYLFYALSIISAFLFFSPWNNNDTRMYIICTALGFSTGFWAIFVTMGAEQFGTNLRATAATTIPNMVRGSLPLINLLFKNVFQDSWGWALVKSAVVTGILVMIITLISAYFTEETYHKDLKYVEE</sequence>
<feature type="transmembrane region" description="Helical" evidence="5">
    <location>
        <begin position="111"/>
        <end position="132"/>
    </location>
</feature>
<evidence type="ECO:0000313" key="8">
    <source>
        <dbReference type="Proteomes" id="UP000184048"/>
    </source>
</evidence>
<feature type="domain" description="Major facilitator superfamily (MFS) profile" evidence="6">
    <location>
        <begin position="13"/>
        <end position="405"/>
    </location>
</feature>
<keyword evidence="4 5" id="KW-0472">Membrane</keyword>
<feature type="transmembrane region" description="Helical" evidence="5">
    <location>
        <begin position="222"/>
        <end position="242"/>
    </location>
</feature>
<evidence type="ECO:0000256" key="2">
    <source>
        <dbReference type="ARBA" id="ARBA00022692"/>
    </source>
</evidence>
<feature type="transmembrane region" description="Helical" evidence="5">
    <location>
        <begin position="84"/>
        <end position="105"/>
    </location>
</feature>